<comment type="catalytic activity">
    <reaction evidence="11">
        <text>[GlcNAc-(1-&gt;4)-Mur2Ac(oyl-L-Ala-gamma-D-Glu-L-Lys-D-Ala-D-Ala)](n)-di-trans,octa-cis-undecaprenyl diphosphate + beta-D-GlcNAc-(1-&gt;4)-Mur2Ac(oyl-L-Ala-gamma-D-Glu-L-Lys-D-Ala-D-Ala)-di-trans,octa-cis-undecaprenyl diphosphate = [GlcNAc-(1-&gt;4)-Mur2Ac(oyl-L-Ala-gamma-D-Glu-L-Lys-D-Ala-D-Ala)](n+1)-di-trans,octa-cis-undecaprenyl diphosphate + di-trans,octa-cis-undecaprenyl diphosphate + H(+)</text>
        <dbReference type="Rhea" id="RHEA:23708"/>
        <dbReference type="Rhea" id="RHEA-COMP:9602"/>
        <dbReference type="Rhea" id="RHEA-COMP:9603"/>
        <dbReference type="ChEBI" id="CHEBI:15378"/>
        <dbReference type="ChEBI" id="CHEBI:58405"/>
        <dbReference type="ChEBI" id="CHEBI:60033"/>
        <dbReference type="ChEBI" id="CHEBI:78435"/>
        <dbReference type="EC" id="2.4.99.28"/>
    </reaction>
</comment>
<comment type="function">
    <text evidence="11">Peptidoglycan polymerase that catalyzes glycan chain elongation from lipid-linked precursors.</text>
</comment>
<comment type="similarity">
    <text evidence="11">Belongs to the glycosyltransferase 51 family.</text>
</comment>
<gene>
    <name evidence="11" type="primary">mtgA</name>
    <name evidence="13" type="ORF">E0E05_00765</name>
</gene>
<feature type="transmembrane region" description="Helical" evidence="11">
    <location>
        <begin position="6"/>
        <end position="27"/>
    </location>
</feature>
<dbReference type="GO" id="GO:0071555">
    <property type="term" value="P:cell wall organization"/>
    <property type="evidence" value="ECO:0007669"/>
    <property type="project" value="UniProtKB-KW"/>
</dbReference>
<keyword evidence="1 11" id="KW-1003">Cell membrane</keyword>
<dbReference type="InterPro" id="IPR001264">
    <property type="entry name" value="Glyco_trans_51"/>
</dbReference>
<evidence type="ECO:0000256" key="6">
    <source>
        <dbReference type="ARBA" id="ARBA00022960"/>
    </source>
</evidence>
<dbReference type="Proteomes" id="UP000293719">
    <property type="component" value="Chromosome"/>
</dbReference>
<keyword evidence="5 11" id="KW-0812">Transmembrane</keyword>
<dbReference type="InterPro" id="IPR023346">
    <property type="entry name" value="Lysozyme-like_dom_sf"/>
</dbReference>
<evidence type="ECO:0000256" key="1">
    <source>
        <dbReference type="ARBA" id="ARBA00022475"/>
    </source>
</evidence>
<evidence type="ECO:0000256" key="11">
    <source>
        <dbReference type="HAMAP-Rule" id="MF_00766"/>
    </source>
</evidence>
<dbReference type="GO" id="GO:0009274">
    <property type="term" value="C:peptidoglycan-based cell wall"/>
    <property type="evidence" value="ECO:0007669"/>
    <property type="project" value="InterPro"/>
</dbReference>
<dbReference type="GO" id="GO:0009252">
    <property type="term" value="P:peptidoglycan biosynthetic process"/>
    <property type="evidence" value="ECO:0007669"/>
    <property type="project" value="UniProtKB-UniRule"/>
</dbReference>
<dbReference type="PANTHER" id="PTHR30400:SF0">
    <property type="entry name" value="BIOSYNTHETIC PEPTIDOGLYCAN TRANSGLYCOSYLASE"/>
    <property type="match status" value="1"/>
</dbReference>
<sequence>MRRRWVFYPLLTLVIICALPFVLTLIYRIDAVRPVSTLMIARAVTGDPVDRRWVEIDDVAPRLYQSVLMSEDGQFCSHHGIDLRELRAVIDDALEGERPRGASTITMQTAKNLFLWSGRSFVRKGLEMPLAVWIDLVLPKQRIMEIYLNIAEWGPSGQFGIAAGADYHFGRQPDGLSARQSALLAVTLPNPHVRDPARPTADLNRVADVIQGRAAQSGGYDWCLPD</sequence>
<evidence type="ECO:0000256" key="9">
    <source>
        <dbReference type="ARBA" id="ARBA00023136"/>
    </source>
</evidence>
<comment type="pathway">
    <text evidence="11">Cell wall biogenesis; peptidoglycan biosynthesis.</text>
</comment>
<dbReference type="InterPro" id="IPR011812">
    <property type="entry name" value="Pep_trsgly"/>
</dbReference>
<evidence type="ECO:0000256" key="10">
    <source>
        <dbReference type="ARBA" id="ARBA00023316"/>
    </source>
</evidence>
<organism evidence="13 14">
    <name type="scientific">Roseitalea porphyridii</name>
    <dbReference type="NCBI Taxonomy" id="1852022"/>
    <lineage>
        <taxon>Bacteria</taxon>
        <taxon>Pseudomonadati</taxon>
        <taxon>Pseudomonadota</taxon>
        <taxon>Alphaproteobacteria</taxon>
        <taxon>Hyphomicrobiales</taxon>
        <taxon>Ahrensiaceae</taxon>
        <taxon>Roseitalea</taxon>
    </lineage>
</organism>
<keyword evidence="10 11" id="KW-0961">Cell wall biogenesis/degradation</keyword>
<evidence type="ECO:0000259" key="12">
    <source>
        <dbReference type="Pfam" id="PF00912"/>
    </source>
</evidence>
<keyword evidence="3 11" id="KW-0328">Glycosyltransferase</keyword>
<keyword evidence="8 11" id="KW-1133">Transmembrane helix</keyword>
<dbReference type="Pfam" id="PF00912">
    <property type="entry name" value="Transgly"/>
    <property type="match status" value="1"/>
</dbReference>
<dbReference type="GO" id="GO:0008360">
    <property type="term" value="P:regulation of cell shape"/>
    <property type="evidence" value="ECO:0007669"/>
    <property type="project" value="UniProtKB-KW"/>
</dbReference>
<keyword evidence="14" id="KW-1185">Reference proteome</keyword>
<evidence type="ECO:0000256" key="7">
    <source>
        <dbReference type="ARBA" id="ARBA00022984"/>
    </source>
</evidence>
<dbReference type="AlphaFoldDB" id="A0A4P6V5I0"/>
<keyword evidence="4 11" id="KW-0808">Transferase</keyword>
<dbReference type="InterPro" id="IPR036950">
    <property type="entry name" value="PBP_transglycosylase"/>
</dbReference>
<evidence type="ECO:0000256" key="4">
    <source>
        <dbReference type="ARBA" id="ARBA00022679"/>
    </source>
</evidence>
<evidence type="ECO:0000256" key="2">
    <source>
        <dbReference type="ARBA" id="ARBA00022519"/>
    </source>
</evidence>
<dbReference type="EC" id="2.4.99.28" evidence="11"/>
<evidence type="ECO:0000256" key="3">
    <source>
        <dbReference type="ARBA" id="ARBA00022676"/>
    </source>
</evidence>
<keyword evidence="2 11" id="KW-0997">Cell inner membrane</keyword>
<dbReference type="GO" id="GO:0008955">
    <property type="term" value="F:peptidoglycan glycosyltransferase activity"/>
    <property type="evidence" value="ECO:0007669"/>
    <property type="project" value="UniProtKB-UniRule"/>
</dbReference>
<reference evidence="13 14" key="1">
    <citation type="journal article" date="2017" name="Int. J. Syst. Evol. Microbiol.">
        <title>Roseitalea porphyridii gen. nov., sp. nov., isolated from a red alga, and reclassification of Hoeflea suaedae Chung et al. 2013 as Pseudohoeflea suaedae gen. nov., comb. nov.</title>
        <authorList>
            <person name="Hyeon J.W."/>
            <person name="Jeong S.E."/>
            <person name="Baek K."/>
            <person name="Jeon C.O."/>
        </authorList>
    </citation>
    <scope>NUCLEOTIDE SEQUENCE [LARGE SCALE GENOMIC DNA]</scope>
    <source>
        <strain evidence="13 14">MA7-20</strain>
    </source>
</reference>
<proteinExistence type="inferred from homology"/>
<evidence type="ECO:0000313" key="13">
    <source>
        <dbReference type="EMBL" id="QBK32193.1"/>
    </source>
</evidence>
<dbReference type="Gene3D" id="1.10.3810.10">
    <property type="entry name" value="Biosynthetic peptidoglycan transglycosylase-like"/>
    <property type="match status" value="1"/>
</dbReference>
<dbReference type="HAMAP" id="MF_00766">
    <property type="entry name" value="PGT_MtgA"/>
    <property type="match status" value="1"/>
</dbReference>
<dbReference type="OrthoDB" id="9766909at2"/>
<dbReference type="EMBL" id="CP036532">
    <property type="protein sequence ID" value="QBK32193.1"/>
    <property type="molecule type" value="Genomic_DNA"/>
</dbReference>
<protein>
    <recommendedName>
        <fullName evidence="11">Biosynthetic peptidoglycan transglycosylase</fullName>
        <ecNumber evidence="11">2.4.99.28</ecNumber>
    </recommendedName>
    <alternativeName>
        <fullName evidence="11">Glycan polymerase</fullName>
    </alternativeName>
    <alternativeName>
        <fullName evidence="11">Peptidoglycan glycosyltransferase MtgA</fullName>
        <shortName evidence="11">PGT</shortName>
    </alternativeName>
</protein>
<keyword evidence="9 11" id="KW-0472">Membrane</keyword>
<dbReference type="GO" id="GO:0016763">
    <property type="term" value="F:pentosyltransferase activity"/>
    <property type="evidence" value="ECO:0007669"/>
    <property type="project" value="InterPro"/>
</dbReference>
<dbReference type="PANTHER" id="PTHR30400">
    <property type="entry name" value="MONOFUNCTIONAL BIOSYNTHETIC PEPTIDOGLYCAN TRANSGLYCOSYLASE"/>
    <property type="match status" value="1"/>
</dbReference>
<evidence type="ECO:0000256" key="8">
    <source>
        <dbReference type="ARBA" id="ARBA00022989"/>
    </source>
</evidence>
<feature type="domain" description="Glycosyl transferase family 51" evidence="12">
    <location>
        <begin position="47"/>
        <end position="210"/>
    </location>
</feature>
<comment type="subcellular location">
    <subcellularLocation>
        <location evidence="11">Cell inner membrane</location>
        <topology evidence="11">Single-pass membrane protein</topology>
    </subcellularLocation>
</comment>
<keyword evidence="7 11" id="KW-0573">Peptidoglycan synthesis</keyword>
<dbReference type="GO" id="GO:0005886">
    <property type="term" value="C:plasma membrane"/>
    <property type="evidence" value="ECO:0007669"/>
    <property type="project" value="UniProtKB-SubCell"/>
</dbReference>
<dbReference type="KEGG" id="rpod:E0E05_00765"/>
<accession>A0A4P6V5I0</accession>
<keyword evidence="6 11" id="KW-0133">Cell shape</keyword>
<evidence type="ECO:0000256" key="5">
    <source>
        <dbReference type="ARBA" id="ARBA00022692"/>
    </source>
</evidence>
<name>A0A4P6V5I0_9HYPH</name>
<dbReference type="UniPathway" id="UPA00219"/>
<evidence type="ECO:0000313" key="14">
    <source>
        <dbReference type="Proteomes" id="UP000293719"/>
    </source>
</evidence>
<dbReference type="SUPFAM" id="SSF53955">
    <property type="entry name" value="Lysozyme-like"/>
    <property type="match status" value="1"/>
</dbReference>